<accession>A0A4R0QR14</accession>
<feature type="binding site" evidence="12">
    <location>
        <position position="79"/>
    </location>
    <ligand>
        <name>a CDP-1,2-diacyl-sn-glycerol</name>
        <dbReference type="ChEBI" id="CHEBI:58332"/>
    </ligand>
</feature>
<evidence type="ECO:0000256" key="2">
    <source>
        <dbReference type="ARBA" id="ARBA00004805"/>
    </source>
</evidence>
<feature type="binding site" evidence="12">
    <location>
        <position position="65"/>
    </location>
    <ligand>
        <name>Mg(2+)</name>
        <dbReference type="ChEBI" id="CHEBI:18420"/>
        <label>1</label>
    </ligand>
</feature>
<comment type="similarity">
    <text evidence="3 12">Belongs to the CDP-alcohol phosphatidyltransferase class-I family.</text>
</comment>
<dbReference type="GO" id="GO:0016780">
    <property type="term" value="F:phosphotransferase activity, for other substituted phosphate groups"/>
    <property type="evidence" value="ECO:0007669"/>
    <property type="project" value="UniProtKB-UniRule"/>
</dbReference>
<organism evidence="13 14">
    <name type="scientific">Alloscardovia theropitheci</name>
    <dbReference type="NCBI Taxonomy" id="2496842"/>
    <lineage>
        <taxon>Bacteria</taxon>
        <taxon>Bacillati</taxon>
        <taxon>Actinomycetota</taxon>
        <taxon>Actinomycetes</taxon>
        <taxon>Bifidobacteriales</taxon>
        <taxon>Bifidobacteriaceae</taxon>
        <taxon>Alloscardovia</taxon>
    </lineage>
</organism>
<reference evidence="13 14" key="1">
    <citation type="submission" date="2018-12" db="EMBL/GenBank/DDBJ databases">
        <title>Alloscrdovia theropitheci sp. nov: a novel taxon from the feces of the bleeding-herat monkey (Theropithecus geleda).</title>
        <authorList>
            <person name="Modesto M."/>
        </authorList>
    </citation>
    <scope>NUCLEOTIDE SEQUENCE [LARGE SCALE GENOMIC DNA]</scope>
    <source>
        <strain evidence="13 14">GLDI4/2</strain>
    </source>
</reference>
<dbReference type="EC" id="2.7.8.-" evidence="12"/>
<proteinExistence type="inferred from homology"/>
<keyword evidence="12" id="KW-1208">Phospholipid metabolism</keyword>
<evidence type="ECO:0000256" key="6">
    <source>
        <dbReference type="ARBA" id="ARBA00022989"/>
    </source>
</evidence>
<feature type="binding site" evidence="12">
    <location>
        <begin position="28"/>
        <end position="31"/>
    </location>
    <ligand>
        <name>a CDP-1,2-diacyl-sn-glycerol</name>
        <dbReference type="ChEBI" id="CHEBI:58332"/>
    </ligand>
</feature>
<feature type="binding site" evidence="12">
    <location>
        <position position="65"/>
    </location>
    <ligand>
        <name>Mg(2+)</name>
        <dbReference type="ChEBI" id="CHEBI:18420"/>
        <label>2</label>
    </ligand>
</feature>
<evidence type="ECO:0000256" key="12">
    <source>
        <dbReference type="HAMAP-Rule" id="MF_02241"/>
    </source>
</evidence>
<evidence type="ECO:0000256" key="3">
    <source>
        <dbReference type="ARBA" id="ARBA00010441"/>
    </source>
</evidence>
<keyword evidence="12" id="KW-0460">Magnesium</keyword>
<evidence type="ECO:0000256" key="8">
    <source>
        <dbReference type="ARBA" id="ARBA00023935"/>
    </source>
</evidence>
<evidence type="ECO:0000256" key="5">
    <source>
        <dbReference type="ARBA" id="ARBA00022692"/>
    </source>
</evidence>
<comment type="subunit">
    <text evidence="4 12">Homodimer.</text>
</comment>
<evidence type="ECO:0000256" key="9">
    <source>
        <dbReference type="ARBA" id="ARBA00024082"/>
    </source>
</evidence>
<keyword evidence="12" id="KW-0443">Lipid metabolism</keyword>
<evidence type="ECO:0000256" key="7">
    <source>
        <dbReference type="ARBA" id="ARBA00023136"/>
    </source>
</evidence>
<keyword evidence="5 12" id="KW-0812">Transmembrane</keyword>
<evidence type="ECO:0000256" key="10">
    <source>
        <dbReference type="ARBA" id="ARBA00033137"/>
    </source>
</evidence>
<dbReference type="GO" id="GO:0005886">
    <property type="term" value="C:plasma membrane"/>
    <property type="evidence" value="ECO:0007669"/>
    <property type="project" value="UniProtKB-SubCell"/>
</dbReference>
<comment type="caution">
    <text evidence="13">The sequence shown here is derived from an EMBL/GenBank/DDBJ whole genome shotgun (WGS) entry which is preliminary data.</text>
</comment>
<dbReference type="GO" id="GO:0008654">
    <property type="term" value="P:phospholipid biosynthetic process"/>
    <property type="evidence" value="ECO:0007669"/>
    <property type="project" value="UniProtKB-UniRule"/>
</dbReference>
<dbReference type="InterPro" id="IPR043130">
    <property type="entry name" value="CDP-OH_PTrfase_TM_dom"/>
</dbReference>
<keyword evidence="12" id="KW-0444">Lipid biosynthesis</keyword>
<feature type="active site" description="Proton acceptor" evidence="12">
    <location>
        <position position="90"/>
    </location>
</feature>
<dbReference type="EMBL" id="RXLP01000004">
    <property type="protein sequence ID" value="TCD54774.1"/>
    <property type="molecule type" value="Genomic_DNA"/>
</dbReference>
<feature type="transmembrane region" description="Helical" evidence="12">
    <location>
        <begin position="157"/>
        <end position="190"/>
    </location>
</feature>
<keyword evidence="12" id="KW-0594">Phospholipid biosynthesis</keyword>
<comment type="cofactor">
    <cofactor evidence="12">
        <name>Mg(2+)</name>
        <dbReference type="ChEBI" id="CHEBI:18420"/>
    </cofactor>
    <text evidence="12">Contains a di-nuclear catalytic Mg(2+) center.</text>
</comment>
<dbReference type="UniPathway" id="UPA00220"/>
<comment type="subcellular location">
    <subcellularLocation>
        <location evidence="12">Cell membrane</location>
        <topology evidence="12">Multi-pass membrane protein</topology>
    </subcellularLocation>
    <subcellularLocation>
        <location evidence="1">Endomembrane system</location>
        <topology evidence="1">Multi-pass membrane protein</topology>
    </subcellularLocation>
</comment>
<keyword evidence="7 12" id="KW-0472">Membrane</keyword>
<comment type="function">
    <text evidence="12">Catalyzes the conjugation of the 1'-hydroxyl group of D-myo-inositol-3-phosphate (also named L-myo-inositol-1-phosphate) with a lipid tail of cytidine diphosphate diacylglycerol (CDP-DAG), forming phosphatidylinositol phosphate (PIP) and CMP. PIP is a precursor of phosphatidylinositol (PI) which is an essential lipid required for cell wall formation.</text>
</comment>
<dbReference type="InterPro" id="IPR000462">
    <property type="entry name" value="CDP-OH_P_trans"/>
</dbReference>
<feature type="binding site" evidence="12">
    <location>
        <position position="90"/>
    </location>
    <ligand>
        <name>Mg(2+)</name>
        <dbReference type="ChEBI" id="CHEBI:18420"/>
        <label>2</label>
    </ligand>
</feature>
<dbReference type="Proteomes" id="UP000291289">
    <property type="component" value="Unassembled WGS sequence"/>
</dbReference>
<evidence type="ECO:0000313" key="14">
    <source>
        <dbReference type="Proteomes" id="UP000291289"/>
    </source>
</evidence>
<dbReference type="OrthoDB" id="116551at2"/>
<protein>
    <recommendedName>
        <fullName evidence="9 12">Phosphatidylinositol phosphate synthase</fullName>
        <shortName evidence="12">PIP synthase</shortName>
        <ecNumber evidence="12">2.7.8.-</ecNumber>
    </recommendedName>
    <alternativeName>
        <fullName evidence="10 12">CDP-diacylglycerol--D-myo-inositol-3-phosphate 3-phosphatidyltransferase</fullName>
    </alternativeName>
</protein>
<dbReference type="GO" id="GO:0012505">
    <property type="term" value="C:endomembrane system"/>
    <property type="evidence" value="ECO:0007669"/>
    <property type="project" value="UniProtKB-SubCell"/>
</dbReference>
<keyword evidence="14" id="KW-1185">Reference proteome</keyword>
<dbReference type="Pfam" id="PF01066">
    <property type="entry name" value="CDP-OH_P_transf"/>
    <property type="match status" value="1"/>
</dbReference>
<feature type="binding site" evidence="12">
    <location>
        <position position="69"/>
    </location>
    <ligand>
        <name>a CDP-1,2-diacyl-sn-glycerol</name>
        <dbReference type="ChEBI" id="CHEBI:58332"/>
    </ligand>
</feature>
<keyword evidence="12" id="KW-1003">Cell membrane</keyword>
<dbReference type="AlphaFoldDB" id="A0A4R0QR14"/>
<keyword evidence="6 12" id="KW-1133">Transmembrane helix</keyword>
<evidence type="ECO:0000313" key="13">
    <source>
        <dbReference type="EMBL" id="TCD54774.1"/>
    </source>
</evidence>
<gene>
    <name evidence="13" type="ORF">EJ419_01365</name>
</gene>
<name>A0A4R0QR14_9BIFI</name>
<evidence type="ECO:0000256" key="1">
    <source>
        <dbReference type="ARBA" id="ARBA00004127"/>
    </source>
</evidence>
<feature type="transmembrane region" description="Helical" evidence="12">
    <location>
        <begin position="114"/>
        <end position="136"/>
    </location>
</feature>
<keyword evidence="12 13" id="KW-0808">Transferase</keyword>
<evidence type="ECO:0000256" key="4">
    <source>
        <dbReference type="ARBA" id="ARBA00011738"/>
    </source>
</evidence>
<keyword evidence="12" id="KW-0479">Metal-binding</keyword>
<dbReference type="NCBIfam" id="NF045883">
    <property type="entry name" value="PIPSynth"/>
    <property type="match status" value="1"/>
</dbReference>
<feature type="binding site" evidence="12">
    <location>
        <position position="86"/>
    </location>
    <ligand>
        <name>Mg(2+)</name>
        <dbReference type="ChEBI" id="CHEBI:18420"/>
        <label>1</label>
    </ligand>
</feature>
<dbReference type="InterPro" id="IPR044268">
    <property type="entry name" value="PIP_synthase_PgsA1"/>
</dbReference>
<comment type="caution">
    <text evidence="12">Lacks conserved residue(s) required for the propagation of feature annotation.</text>
</comment>
<sequence>MLENLRAPFKKIINPIARFLVRMHLTADLITIIGAFGTSISIILTAISGHLFIGVLISTLFVLFDSLDGSVAAITTGGTTFGAFLDSTLDRIADWAIMCAVALYFVLHCNLTDIWSIIGIVATMVAMMTSFVTPYARARAESVGYEAKNGIATRSDRILITFVGMGITGLGLPYLVLSIFMVVLAVLGIITICQRIHTVYCQAQESKAFLEK</sequence>
<feature type="binding site" evidence="12">
    <location>
        <position position="68"/>
    </location>
    <ligand>
        <name>Mg(2+)</name>
        <dbReference type="ChEBI" id="CHEBI:18420"/>
        <label>1</label>
    </ligand>
</feature>
<dbReference type="Gene3D" id="1.20.120.1760">
    <property type="match status" value="1"/>
</dbReference>
<dbReference type="GO" id="GO:0000287">
    <property type="term" value="F:magnesium ion binding"/>
    <property type="evidence" value="ECO:0007669"/>
    <property type="project" value="UniProtKB-UniRule"/>
</dbReference>
<comment type="catalytic activity">
    <reaction evidence="8 12">
        <text>1,2-di-(9Z-octadecenoyl)-sn-glycero-3-cytidine-5'-diphosphate + 1D-myo-inositol 3-phosphate = 1,2-di-(9Z-octadecenoyl)-sn-glycero-3-phospho-(1D-myo-inositol-3-phosphate) + CMP + H(+)</text>
        <dbReference type="Rhea" id="RHEA:61216"/>
        <dbReference type="ChEBI" id="CHEBI:15378"/>
        <dbReference type="ChEBI" id="CHEBI:58401"/>
        <dbReference type="ChEBI" id="CHEBI:60377"/>
        <dbReference type="ChEBI" id="CHEBI:85356"/>
        <dbReference type="ChEBI" id="CHEBI:144472"/>
    </reaction>
</comment>
<dbReference type="HAMAP" id="MF_02241">
    <property type="entry name" value="PIP_synthase"/>
    <property type="match status" value="1"/>
</dbReference>
<evidence type="ECO:0000256" key="11">
    <source>
        <dbReference type="ARBA" id="ARBA00048865"/>
    </source>
</evidence>
<comment type="pathway">
    <text evidence="2 12">Phospholipid metabolism; phosphatidylinositol phosphate biosynthesis.</text>
</comment>
<feature type="transmembrane region" description="Helical" evidence="12">
    <location>
        <begin position="92"/>
        <end position="108"/>
    </location>
</feature>
<dbReference type="RefSeq" id="WP_131283124.1">
    <property type="nucleotide sequence ID" value="NZ_RXLP01000004.1"/>
</dbReference>
<feature type="binding site" evidence="12">
    <location>
        <position position="86"/>
    </location>
    <ligand>
        <name>Mg(2+)</name>
        <dbReference type="ChEBI" id="CHEBI:18420"/>
        <label>2</label>
    </ligand>
</feature>
<feature type="transmembrane region" description="Helical" evidence="12">
    <location>
        <begin position="29"/>
        <end position="57"/>
    </location>
</feature>
<comment type="catalytic activity">
    <reaction evidence="11 12">
        <text>a CDP-1,2-diacyl-sn-glycerol + 1D-myo-inositol 3-phosphate = a 1,2-diacyl-sn-glycero-3-phospho-(1D-myo-inositol-3-phosphate) + CMP + H(+)</text>
        <dbReference type="Rhea" id="RHEA:60504"/>
        <dbReference type="ChEBI" id="CHEBI:15378"/>
        <dbReference type="ChEBI" id="CHEBI:58088"/>
        <dbReference type="ChEBI" id="CHEBI:58332"/>
        <dbReference type="ChEBI" id="CHEBI:58401"/>
        <dbReference type="ChEBI" id="CHEBI:60377"/>
    </reaction>
</comment>